<feature type="transmembrane region" description="Helical" evidence="1">
    <location>
        <begin position="147"/>
        <end position="168"/>
    </location>
</feature>
<gene>
    <name evidence="2" type="ORF">BEN51_08630</name>
</gene>
<dbReference type="AlphaFoldDB" id="A0A343JDD6"/>
<dbReference type="OrthoDB" id="1907960at2"/>
<evidence type="ECO:0008006" key="4">
    <source>
        <dbReference type="Google" id="ProtNLM"/>
    </source>
</evidence>
<feature type="transmembrane region" description="Helical" evidence="1">
    <location>
        <begin position="285"/>
        <end position="303"/>
    </location>
</feature>
<accession>A0A343JDD6</accession>
<keyword evidence="1" id="KW-0472">Membrane</keyword>
<dbReference type="EMBL" id="CP016786">
    <property type="protein sequence ID" value="ASW43544.1"/>
    <property type="molecule type" value="Genomic_DNA"/>
</dbReference>
<feature type="transmembrane region" description="Helical" evidence="1">
    <location>
        <begin position="175"/>
        <end position="194"/>
    </location>
</feature>
<dbReference type="KEGG" id="cia:BEN51_08630"/>
<feature type="transmembrane region" description="Helical" evidence="1">
    <location>
        <begin position="239"/>
        <end position="264"/>
    </location>
</feature>
<feature type="transmembrane region" description="Helical" evidence="1">
    <location>
        <begin position="108"/>
        <end position="127"/>
    </location>
</feature>
<feature type="transmembrane region" description="Helical" evidence="1">
    <location>
        <begin position="60"/>
        <end position="84"/>
    </location>
</feature>
<dbReference type="RefSeq" id="WP_119865678.1">
    <property type="nucleotide sequence ID" value="NZ_CP016786.1"/>
</dbReference>
<evidence type="ECO:0000313" key="2">
    <source>
        <dbReference type="EMBL" id="ASW43544.1"/>
    </source>
</evidence>
<keyword evidence="1" id="KW-0812">Transmembrane</keyword>
<protein>
    <recommendedName>
        <fullName evidence="4">ABC transporter permease</fullName>
    </recommendedName>
</protein>
<sequence>MRKYLNKSLLYQGDSKIIVFLCVVYLIAFFLNKSIVDDYFNYNIINKLYNLNNYSQGIEFIITGGAILLLTVYLMICYSIIVGLHKRKKWSLFLSGPFSKLDIRKREFTLMIISFLVFLFSYIISVIQNVYLNYEVLYYIGNFGTSFLLDIIRIICISTLIIGCLALLDCFFSNLYFVFGSMIFILAYLFTLLINLEGYITMYTYANRAFNIIIENIQYYLEGYYFYGDYAGNLDRATIILRVQGISAALFVIGIILIIISKGLTKNMFVENMNEGILMKFPKKAFKFMLITFSGLVLAPFLSELINEFYFSYTLNANMLFAVKLLIVIIFSFISSYLLKMRKNGV</sequence>
<evidence type="ECO:0000256" key="1">
    <source>
        <dbReference type="SAM" id="Phobius"/>
    </source>
</evidence>
<reference evidence="2 3" key="1">
    <citation type="submission" date="2016-08" db="EMBL/GenBank/DDBJ databases">
        <title>Complete Genome Sequence Of The Indigo Reducing Clostridium isatidis DSM15098.</title>
        <authorList>
            <person name="Little G.T."/>
            <person name="Minton N.P."/>
        </authorList>
    </citation>
    <scope>NUCLEOTIDE SEQUENCE [LARGE SCALE GENOMIC DNA]</scope>
    <source>
        <strain evidence="2 3">DSM 15098</strain>
    </source>
</reference>
<evidence type="ECO:0000313" key="3">
    <source>
        <dbReference type="Proteomes" id="UP000264883"/>
    </source>
</evidence>
<organism evidence="2 3">
    <name type="scientific">Clostridium isatidis</name>
    <dbReference type="NCBI Taxonomy" id="182773"/>
    <lineage>
        <taxon>Bacteria</taxon>
        <taxon>Bacillati</taxon>
        <taxon>Bacillota</taxon>
        <taxon>Clostridia</taxon>
        <taxon>Eubacteriales</taxon>
        <taxon>Clostridiaceae</taxon>
        <taxon>Clostridium</taxon>
    </lineage>
</organism>
<name>A0A343JDD6_9CLOT</name>
<feature type="transmembrane region" description="Helical" evidence="1">
    <location>
        <begin position="9"/>
        <end position="31"/>
    </location>
</feature>
<proteinExistence type="predicted"/>
<feature type="transmembrane region" description="Helical" evidence="1">
    <location>
        <begin position="315"/>
        <end position="339"/>
    </location>
</feature>
<dbReference type="Proteomes" id="UP000264883">
    <property type="component" value="Chromosome"/>
</dbReference>
<keyword evidence="3" id="KW-1185">Reference proteome</keyword>
<keyword evidence="1" id="KW-1133">Transmembrane helix</keyword>